<feature type="domain" description="Helix-hairpin-helix DNA-binding motif class 1" evidence="2">
    <location>
        <begin position="179"/>
        <end position="198"/>
    </location>
</feature>
<dbReference type="RefSeq" id="WP_012739448.1">
    <property type="nucleotide sequence ID" value="NC_012778.1"/>
</dbReference>
<evidence type="ECO:0000313" key="3">
    <source>
        <dbReference type="EMBL" id="ACR72213.1"/>
    </source>
</evidence>
<dbReference type="PANTHER" id="PTHR21180">
    <property type="entry name" value="ENDONUCLEASE/EXONUCLEASE/PHOSPHATASE FAMILY DOMAIN-CONTAINING PROTEIN 1"/>
    <property type="match status" value="1"/>
</dbReference>
<protein>
    <submittedName>
        <fullName evidence="3">Competence protein ComEA</fullName>
    </submittedName>
</protein>
<dbReference type="KEGG" id="eel:EUBELI_01215"/>
<sequence>MNYKRIFVKHKETVKYCMCAVVLLVTGTVYFSAGQKKREYGNTVIITQADTENEECTDEVQAENDIYVYVCGDVLEPGVIKCAAGTRMYEAVQMAGGMAECADTAALNMAGILSDGDRVYIPCESEHISETDGTVSTSGLVNINRATENELMTLPGIGSSRAADIINYRNTNGRFDRIEDIMKVSGIKESAFNKIKNYISV</sequence>
<dbReference type="GO" id="GO:0006281">
    <property type="term" value="P:DNA repair"/>
    <property type="evidence" value="ECO:0007669"/>
    <property type="project" value="InterPro"/>
</dbReference>
<dbReference type="InterPro" id="IPR019554">
    <property type="entry name" value="Soluble_ligand-bd"/>
</dbReference>
<dbReference type="eggNOG" id="COG1555">
    <property type="taxonomic scope" value="Bacteria"/>
</dbReference>
<dbReference type="InterPro" id="IPR051675">
    <property type="entry name" value="Endo/Exo/Phosphatase_dom_1"/>
</dbReference>
<organism evidence="3 4">
    <name type="scientific">Lachnospira eligens (strain ATCC 27750 / DSM 3376 / VPI C15-48 / C15-B4)</name>
    <name type="common">Eubacterium eligens</name>
    <dbReference type="NCBI Taxonomy" id="515620"/>
    <lineage>
        <taxon>Bacteria</taxon>
        <taxon>Bacillati</taxon>
        <taxon>Bacillota</taxon>
        <taxon>Clostridia</taxon>
        <taxon>Lachnospirales</taxon>
        <taxon>Lachnospiraceae</taxon>
        <taxon>Lachnospira</taxon>
    </lineage>
</organism>
<evidence type="ECO:0000313" key="4">
    <source>
        <dbReference type="Proteomes" id="UP000001476"/>
    </source>
</evidence>
<gene>
    <name evidence="3" type="ordered locus">EUBELI_01215</name>
</gene>
<evidence type="ECO:0000259" key="2">
    <source>
        <dbReference type="SMART" id="SM00278"/>
    </source>
</evidence>
<dbReference type="GO" id="GO:0003677">
    <property type="term" value="F:DNA binding"/>
    <property type="evidence" value="ECO:0007669"/>
    <property type="project" value="InterPro"/>
</dbReference>
<dbReference type="HOGENOM" id="CLU_052011_1_2_9"/>
<dbReference type="InterPro" id="IPR004509">
    <property type="entry name" value="Competence_ComEA_HhH"/>
</dbReference>
<dbReference type="Gene3D" id="1.10.150.280">
    <property type="entry name" value="AF1531-like domain"/>
    <property type="match status" value="1"/>
</dbReference>
<keyword evidence="1" id="KW-0812">Transmembrane</keyword>
<dbReference type="EMBL" id="CP001104">
    <property type="protein sequence ID" value="ACR72213.1"/>
    <property type="molecule type" value="Genomic_DNA"/>
</dbReference>
<accession>C4Z0V0</accession>
<dbReference type="InterPro" id="IPR010994">
    <property type="entry name" value="RuvA_2-like"/>
</dbReference>
<dbReference type="GO" id="GO:0015628">
    <property type="term" value="P:protein secretion by the type II secretion system"/>
    <property type="evidence" value="ECO:0007669"/>
    <property type="project" value="TreeGrafter"/>
</dbReference>
<reference evidence="3 4" key="1">
    <citation type="journal article" date="2009" name="Proc. Natl. Acad. Sci. U.S.A.">
        <title>Characterizing a model human gut microbiota composed of members of its two dominant bacterial phyla.</title>
        <authorList>
            <person name="Mahowald M.A."/>
            <person name="Rey F.E."/>
            <person name="Seedorf H."/>
            <person name="Turnbaugh P.J."/>
            <person name="Fulton R.S."/>
            <person name="Wollam A."/>
            <person name="Shah N."/>
            <person name="Wang C."/>
            <person name="Magrini V."/>
            <person name="Wilson R.K."/>
            <person name="Cantarel B.L."/>
            <person name="Coutinho P.M."/>
            <person name="Henrissat B."/>
            <person name="Crock L.W."/>
            <person name="Russell A."/>
            <person name="Verberkmoes N.C."/>
            <person name="Hettich R.L."/>
            <person name="Gordon J.I."/>
        </authorList>
    </citation>
    <scope>NUCLEOTIDE SEQUENCE [LARGE SCALE GENOMIC DNA]</scope>
    <source>
        <strain evidence="4">ATCC 27750 / DSM 3376 / VPI C15-48 / C15-B4</strain>
    </source>
</reference>
<dbReference type="STRING" id="515620.EUBELI_01215"/>
<dbReference type="PANTHER" id="PTHR21180:SF32">
    <property type="entry name" value="ENDONUCLEASE_EXONUCLEASE_PHOSPHATASE FAMILY DOMAIN-CONTAINING PROTEIN 1"/>
    <property type="match status" value="1"/>
</dbReference>
<dbReference type="Pfam" id="PF10531">
    <property type="entry name" value="SLBB"/>
    <property type="match status" value="1"/>
</dbReference>
<feature type="domain" description="Helix-hairpin-helix DNA-binding motif class 1" evidence="2">
    <location>
        <begin position="149"/>
        <end position="168"/>
    </location>
</feature>
<dbReference type="Pfam" id="PF12836">
    <property type="entry name" value="HHH_3"/>
    <property type="match status" value="1"/>
</dbReference>
<dbReference type="NCBIfam" id="TIGR00426">
    <property type="entry name" value="competence protein ComEA helix-hairpin-helix repeat region"/>
    <property type="match status" value="1"/>
</dbReference>
<dbReference type="InterPro" id="IPR003583">
    <property type="entry name" value="Hlx-hairpin-Hlx_DNA-bd_motif"/>
</dbReference>
<dbReference type="SMART" id="SM00278">
    <property type="entry name" value="HhH1"/>
    <property type="match status" value="2"/>
</dbReference>
<dbReference type="SUPFAM" id="SSF47781">
    <property type="entry name" value="RuvA domain 2-like"/>
    <property type="match status" value="1"/>
</dbReference>
<evidence type="ECO:0000256" key="1">
    <source>
        <dbReference type="SAM" id="Phobius"/>
    </source>
</evidence>
<dbReference type="AlphaFoldDB" id="C4Z0V0"/>
<keyword evidence="1" id="KW-1133">Transmembrane helix</keyword>
<keyword evidence="4" id="KW-1185">Reference proteome</keyword>
<proteinExistence type="predicted"/>
<dbReference type="Proteomes" id="UP000001476">
    <property type="component" value="Chromosome"/>
</dbReference>
<name>C4Z0V0_LACE2</name>
<dbReference type="GeneID" id="41355934"/>
<feature type="transmembrane region" description="Helical" evidence="1">
    <location>
        <begin position="13"/>
        <end position="33"/>
    </location>
</feature>
<keyword evidence="1" id="KW-0472">Membrane</keyword>
<dbReference type="GO" id="GO:0015627">
    <property type="term" value="C:type II protein secretion system complex"/>
    <property type="evidence" value="ECO:0007669"/>
    <property type="project" value="TreeGrafter"/>
</dbReference>